<feature type="compositionally biased region" description="Low complexity" evidence="1">
    <location>
        <begin position="161"/>
        <end position="172"/>
    </location>
</feature>
<proteinExistence type="predicted"/>
<feature type="region of interest" description="Disordered" evidence="1">
    <location>
        <begin position="153"/>
        <end position="224"/>
    </location>
</feature>
<keyword evidence="3" id="KW-1185">Reference proteome</keyword>
<evidence type="ECO:0000313" key="3">
    <source>
        <dbReference type="Proteomes" id="UP001338125"/>
    </source>
</evidence>
<feature type="compositionally biased region" description="Polar residues" evidence="1">
    <location>
        <begin position="206"/>
        <end position="219"/>
    </location>
</feature>
<dbReference type="SUPFAM" id="SSF54768">
    <property type="entry name" value="dsRNA-binding domain-like"/>
    <property type="match status" value="1"/>
</dbReference>
<accession>A0ABR0SEU9</accession>
<reference evidence="2 3" key="1">
    <citation type="submission" date="2024-01" db="EMBL/GenBank/DDBJ databases">
        <title>Complete genome of Cladobotryum mycophilum ATHUM6906.</title>
        <authorList>
            <person name="Christinaki A.C."/>
            <person name="Myridakis A.I."/>
            <person name="Kouvelis V.N."/>
        </authorList>
    </citation>
    <scope>NUCLEOTIDE SEQUENCE [LARGE SCALE GENOMIC DNA]</scope>
    <source>
        <strain evidence="2 3">ATHUM6906</strain>
    </source>
</reference>
<evidence type="ECO:0008006" key="4">
    <source>
        <dbReference type="Google" id="ProtNLM"/>
    </source>
</evidence>
<comment type="caution">
    <text evidence="2">The sequence shown here is derived from an EMBL/GenBank/DDBJ whole genome shotgun (WGS) entry which is preliminary data.</text>
</comment>
<evidence type="ECO:0000313" key="2">
    <source>
        <dbReference type="EMBL" id="KAK5990216.1"/>
    </source>
</evidence>
<organism evidence="2 3">
    <name type="scientific">Cladobotryum mycophilum</name>
    <dbReference type="NCBI Taxonomy" id="491253"/>
    <lineage>
        <taxon>Eukaryota</taxon>
        <taxon>Fungi</taxon>
        <taxon>Dikarya</taxon>
        <taxon>Ascomycota</taxon>
        <taxon>Pezizomycotina</taxon>
        <taxon>Sordariomycetes</taxon>
        <taxon>Hypocreomycetidae</taxon>
        <taxon>Hypocreales</taxon>
        <taxon>Hypocreaceae</taxon>
        <taxon>Cladobotryum</taxon>
    </lineage>
</organism>
<sequence length="337" mass="36765">MSGGNAPKIPIPWDRLRAWIDEQEALERQQGHNTLTRPQIQMLSHIVNFLDDEPVVDNTDYVSSLMHLTQVKGQKPPTFQDLEVIEVPFSGAFVQRWRTVCRLAERVDPTPEQFPTLGFGIEDERKGAPMFKSKKLAKQYAAKYAFDYLRGEPPSIPNAPPSAQASPAGGASLRQTFTPITPHAPTPLRKGSNGSSPTFPGPAAGSNASNGDEPVSNTPGLPIKSTGSLEIAEKSNTDFSSEDALSLFGRVAALAGRMGLVSPTYQVEEEAGKPGFFSGQPFFQNGGRYPPDLAIVSGVYGKRNAKLAIAQLVMEWLEEEKKLRDSVKDDFLKDLDP</sequence>
<dbReference type="EMBL" id="JAVFKD010000014">
    <property type="protein sequence ID" value="KAK5990216.1"/>
    <property type="molecule type" value="Genomic_DNA"/>
</dbReference>
<protein>
    <recommendedName>
        <fullName evidence="4">DRBM domain-containing protein</fullName>
    </recommendedName>
</protein>
<dbReference type="Proteomes" id="UP001338125">
    <property type="component" value="Unassembled WGS sequence"/>
</dbReference>
<gene>
    <name evidence="2" type="ORF">PT974_08482</name>
</gene>
<name>A0ABR0SEU9_9HYPO</name>
<evidence type="ECO:0000256" key="1">
    <source>
        <dbReference type="SAM" id="MobiDB-lite"/>
    </source>
</evidence>